<dbReference type="EMBL" id="UINC01000111">
    <property type="protein sequence ID" value="SUZ49297.1"/>
    <property type="molecule type" value="Genomic_DNA"/>
</dbReference>
<dbReference type="InterPro" id="IPR032710">
    <property type="entry name" value="NTF2-like_dom_sf"/>
</dbReference>
<dbReference type="Gene3D" id="3.10.450.50">
    <property type="match status" value="1"/>
</dbReference>
<reference evidence="2" key="1">
    <citation type="submission" date="2018-05" db="EMBL/GenBank/DDBJ databases">
        <authorList>
            <person name="Lanie J.A."/>
            <person name="Ng W.-L."/>
            <person name="Kazmierczak K.M."/>
            <person name="Andrzejewski T.M."/>
            <person name="Davidsen T.M."/>
            <person name="Wayne K.J."/>
            <person name="Tettelin H."/>
            <person name="Glass J.I."/>
            <person name="Rusch D."/>
            <person name="Podicherti R."/>
            <person name="Tsui H.-C.T."/>
            <person name="Winkler M.E."/>
        </authorList>
    </citation>
    <scope>NUCLEOTIDE SEQUENCE</scope>
</reference>
<evidence type="ECO:0000313" key="2">
    <source>
        <dbReference type="EMBL" id="SUZ49297.1"/>
    </source>
</evidence>
<organism evidence="2">
    <name type="scientific">marine metagenome</name>
    <dbReference type="NCBI Taxonomy" id="408172"/>
    <lineage>
        <taxon>unclassified sequences</taxon>
        <taxon>metagenomes</taxon>
        <taxon>ecological metagenomes</taxon>
    </lineage>
</organism>
<dbReference type="SUPFAM" id="SSF54427">
    <property type="entry name" value="NTF2-like"/>
    <property type="match status" value="1"/>
</dbReference>
<name>A0A381N455_9ZZZZ</name>
<evidence type="ECO:0000259" key="1">
    <source>
        <dbReference type="Pfam" id="PF12680"/>
    </source>
</evidence>
<proteinExistence type="predicted"/>
<dbReference type="Pfam" id="PF12680">
    <property type="entry name" value="SnoaL_2"/>
    <property type="match status" value="1"/>
</dbReference>
<feature type="domain" description="SnoaL-like" evidence="1">
    <location>
        <begin position="8"/>
        <end position="107"/>
    </location>
</feature>
<accession>A0A381N455</accession>
<protein>
    <recommendedName>
        <fullName evidence="1">SnoaL-like domain-containing protein</fullName>
    </recommendedName>
</protein>
<dbReference type="InterPro" id="IPR037401">
    <property type="entry name" value="SnoaL-like"/>
</dbReference>
<gene>
    <name evidence="2" type="ORF">METZ01_LOCUS2151</name>
</gene>
<dbReference type="AlphaFoldDB" id="A0A381N455"/>
<sequence>MTTHEDQIRSYFEACTSGSDEDVAKHFTDDAVIYDTNHSPIVSAGSIGKFWNQIRTKWTGARWVVERVVESGESAAIEWMMEGEHLGESFSVRGSEHYSFQGNLIEEIRQYWIFDPQSPGGGLIGYPYEQHNRIGSHD</sequence>